<name>A0ABV2K9R5_SPOPS</name>
<evidence type="ECO:0000256" key="1">
    <source>
        <dbReference type="ARBA" id="ARBA00038087"/>
    </source>
</evidence>
<keyword evidence="5" id="KW-1185">Reference proteome</keyword>
<comment type="caution">
    <text evidence="4">The sequence shown here is derived from an EMBL/GenBank/DDBJ whole genome shotgun (WGS) entry which is preliminary data.</text>
</comment>
<evidence type="ECO:0000259" key="3">
    <source>
        <dbReference type="Pfam" id="PF26079"/>
    </source>
</evidence>
<evidence type="ECO:0000313" key="5">
    <source>
        <dbReference type="Proteomes" id="UP001549104"/>
    </source>
</evidence>
<dbReference type="EMBL" id="JBEPME010000004">
    <property type="protein sequence ID" value="MET3657819.1"/>
    <property type="molecule type" value="Genomic_DNA"/>
</dbReference>
<reference evidence="4 5" key="1">
    <citation type="submission" date="2024-06" db="EMBL/GenBank/DDBJ databases">
        <title>Sorghum-associated microbial communities from plants grown in Nebraska, USA.</title>
        <authorList>
            <person name="Schachtman D."/>
        </authorList>
    </citation>
    <scope>NUCLEOTIDE SEQUENCE [LARGE SCALE GENOMIC DNA]</scope>
    <source>
        <strain evidence="4 5">1288</strain>
    </source>
</reference>
<dbReference type="InterPro" id="IPR052399">
    <property type="entry name" value="Phage_Baseplate_Assmbl_Protein"/>
</dbReference>
<evidence type="ECO:0000313" key="4">
    <source>
        <dbReference type="EMBL" id="MET3657819.1"/>
    </source>
</evidence>
<proteinExistence type="inferred from homology"/>
<accession>A0ABV2K9R5</accession>
<dbReference type="Pfam" id="PF26079">
    <property type="entry name" value="Baseplate_J_C"/>
    <property type="match status" value="1"/>
</dbReference>
<dbReference type="PANTHER" id="PTHR37829:SF3">
    <property type="entry name" value="PROTEIN JAYE-RELATED"/>
    <property type="match status" value="1"/>
</dbReference>
<feature type="domain" description="Baseplate J-like central" evidence="2">
    <location>
        <begin position="182"/>
        <end position="261"/>
    </location>
</feature>
<organism evidence="4 5">
    <name type="scientific">Sporosarcina psychrophila</name>
    <name type="common">Bacillus psychrophilus</name>
    <dbReference type="NCBI Taxonomy" id="1476"/>
    <lineage>
        <taxon>Bacteria</taxon>
        <taxon>Bacillati</taxon>
        <taxon>Bacillota</taxon>
        <taxon>Bacilli</taxon>
        <taxon>Bacillales</taxon>
        <taxon>Caryophanaceae</taxon>
        <taxon>Sporosarcina</taxon>
    </lineage>
</organism>
<dbReference type="Proteomes" id="UP001549104">
    <property type="component" value="Unassembled WGS sequence"/>
</dbReference>
<evidence type="ECO:0000259" key="2">
    <source>
        <dbReference type="Pfam" id="PF26078"/>
    </source>
</evidence>
<gene>
    <name evidence="4" type="ORF">ABIC55_002916</name>
</gene>
<feature type="domain" description="Baseplate J-like C-terminal" evidence="3">
    <location>
        <begin position="268"/>
        <end position="355"/>
    </location>
</feature>
<dbReference type="InterPro" id="IPR058531">
    <property type="entry name" value="Baseplate_J_M"/>
</dbReference>
<dbReference type="RefSeq" id="WP_354313553.1">
    <property type="nucleotide sequence ID" value="NZ_JBEPME010000004.1"/>
</dbReference>
<dbReference type="PANTHER" id="PTHR37829">
    <property type="entry name" value="PHAGE-LIKE ELEMENT PBSX PROTEIN XKDT"/>
    <property type="match status" value="1"/>
</dbReference>
<dbReference type="InterPro" id="IPR058530">
    <property type="entry name" value="Baseplate_J-like_C"/>
</dbReference>
<sequence length="357" mass="38997">MYEHKTVALLRDQALDEVADDVDKREGAIIFDSTAAVAVPMSEMYSDIDLVMRLTFADSSDGEYLERRIAEHGVYKKEASRAVRKGIFIGTDERPFKVPIGSHFGLNNLTYEVIEKIVDGEYQLRSEAFGIIGNQDYGELLPTEPLDNLGNATLTDVLVPGEDEETDESLYAKYLDHINEPAFGGNRADYKRKIMDIQGVGGVQLFRAPFGGGTVRAVIIDSTFNVPTPETVAFVQSKIDPFEGQGDGLGTAPIGHIVTIEAVESVVVDIDATLALVGVTLGQIEPLVVEIIDEYLAEVRREWIKGLPLILRISHLESRILALEGVQDIVGTTFNGSATNLGLPHEIPNKGSVVLNE</sequence>
<dbReference type="Pfam" id="PF26078">
    <property type="entry name" value="Baseplate_J_M"/>
    <property type="match status" value="1"/>
</dbReference>
<protein>
    <submittedName>
        <fullName evidence="4">Phage protein gp47/JayE</fullName>
    </submittedName>
</protein>
<comment type="similarity">
    <text evidence="1">Belongs to the Mu gp47/PBSX XkdT family.</text>
</comment>